<accession>A0ABY6Z6F1</accession>
<sequence length="185" mass="20065">MQRIRVWLCTALFCFGVVSMGTAIHVPKAYAQTATVSANVEFRVVSAEDFKALQGARLIIIDRSGNVLTTGLTNSNGVWSVPLNVDVDPRFKDLGVVTAICVANGHNENVVFEVPVRQGTVQPITMYPIRPRLRNEASATLGQLHHLDVISIVNQYAQKVGLTRQPAIAGEAGYAPWSPALKTGR</sequence>
<reference evidence="1" key="1">
    <citation type="submission" date="2022-08" db="EMBL/GenBank/DDBJ databases">
        <title>Alicyclobacillus dauci DSM2870, complete genome.</title>
        <authorList>
            <person name="Wang Q."/>
            <person name="Cai R."/>
            <person name="Wang Z."/>
        </authorList>
    </citation>
    <scope>NUCLEOTIDE SEQUENCE</scope>
    <source>
        <strain evidence="1">DSM 28700</strain>
    </source>
</reference>
<proteinExistence type="predicted"/>
<evidence type="ECO:0008006" key="3">
    <source>
        <dbReference type="Google" id="ProtNLM"/>
    </source>
</evidence>
<gene>
    <name evidence="1" type="ORF">NZD86_07135</name>
</gene>
<keyword evidence="2" id="KW-1185">Reference proteome</keyword>
<evidence type="ECO:0000313" key="1">
    <source>
        <dbReference type="EMBL" id="WAH38248.1"/>
    </source>
</evidence>
<dbReference type="EMBL" id="CP104064">
    <property type="protein sequence ID" value="WAH38248.1"/>
    <property type="molecule type" value="Genomic_DNA"/>
</dbReference>
<name>A0ABY6Z6F1_9BACL</name>
<organism evidence="1 2">
    <name type="scientific">Alicyclobacillus dauci</name>
    <dbReference type="NCBI Taxonomy" id="1475485"/>
    <lineage>
        <taxon>Bacteria</taxon>
        <taxon>Bacillati</taxon>
        <taxon>Bacillota</taxon>
        <taxon>Bacilli</taxon>
        <taxon>Bacillales</taxon>
        <taxon>Alicyclobacillaceae</taxon>
        <taxon>Alicyclobacillus</taxon>
    </lineage>
</organism>
<dbReference type="Proteomes" id="UP001164803">
    <property type="component" value="Chromosome"/>
</dbReference>
<evidence type="ECO:0000313" key="2">
    <source>
        <dbReference type="Proteomes" id="UP001164803"/>
    </source>
</evidence>
<dbReference type="RefSeq" id="WP_268045813.1">
    <property type="nucleotide sequence ID" value="NZ_CP104064.1"/>
</dbReference>
<protein>
    <recommendedName>
        <fullName evidence="3">Bacterial Ig domain-containing protein</fullName>
    </recommendedName>
</protein>